<dbReference type="GO" id="GO:0022857">
    <property type="term" value="F:transmembrane transporter activity"/>
    <property type="evidence" value="ECO:0007669"/>
    <property type="project" value="InterPro"/>
</dbReference>
<dbReference type="GO" id="GO:0005886">
    <property type="term" value="C:plasma membrane"/>
    <property type="evidence" value="ECO:0007669"/>
    <property type="project" value="UniProtKB-SubCell"/>
</dbReference>
<evidence type="ECO:0000256" key="3">
    <source>
        <dbReference type="ARBA" id="ARBA00022448"/>
    </source>
</evidence>
<dbReference type="EMBL" id="FLUO01000003">
    <property type="protein sequence ID" value="SBW12601.1"/>
    <property type="molecule type" value="Genomic_DNA"/>
</dbReference>
<evidence type="ECO:0000256" key="5">
    <source>
        <dbReference type="ARBA" id="ARBA00022692"/>
    </source>
</evidence>
<feature type="transmembrane region" description="Helical" evidence="8">
    <location>
        <begin position="328"/>
        <end position="346"/>
    </location>
</feature>
<feature type="transmembrane region" description="Helical" evidence="8">
    <location>
        <begin position="79"/>
        <end position="100"/>
    </location>
</feature>
<dbReference type="AlphaFoldDB" id="A0A212KLQ5"/>
<proteinExistence type="inferred from homology"/>
<feature type="transmembrane region" description="Helical" evidence="8">
    <location>
        <begin position="49"/>
        <end position="72"/>
    </location>
</feature>
<sequence>MSAQADGVRAGLITVSVMLATIMQALDTTIANVALPYMQGGLAATQEQVSWVLTSYIVAAAIMTPPTGILAARFGRKRVFAVAVAGFTVASMLCGAAASLGQMVTFRLLQGVFGASLVPLSQAVLLDTYPREKHGSAMAVWGVGVMLGPILGPTLGGWLTETYDWRWVFYVNLPFGVLALAGILLVLPETAKDLGRRFDVFGFALLSLAIGALQMMLDRGENRDWFSSPEIVAEAVLAALGLYLFLVHMFTADKPFIEPALFRDRNLAVGLVLIFIIGVILLATLSLLPPFLQRLMGYPVLTTGLALAPRGVGTMISMMAVGRLIGRVDTRLLILCGLSLVAASLWEMSGFTPDVTMATLVRTGVIQGLGLGLVFVPLSTTAFSTLAPRFRAEGTAMFSLMRNIGSSIGISVMTFLLARTTQTVHAGLAATITPFRPELAAPWLPEAWSLHTPAGVIALNAEVTEQALTIAYLGDFTIMMWMTIAAAPLLLLLRPPRRMS</sequence>
<dbReference type="InterPro" id="IPR011701">
    <property type="entry name" value="MFS"/>
</dbReference>
<evidence type="ECO:0000256" key="4">
    <source>
        <dbReference type="ARBA" id="ARBA00022475"/>
    </source>
</evidence>
<comment type="subcellular location">
    <subcellularLocation>
        <location evidence="1">Cell membrane</location>
        <topology evidence="1">Multi-pass membrane protein</topology>
    </subcellularLocation>
</comment>
<feature type="transmembrane region" description="Helical" evidence="8">
    <location>
        <begin position="300"/>
        <end position="321"/>
    </location>
</feature>
<organism evidence="10">
    <name type="scientific">uncultured Alphaproteobacteria bacterium</name>
    <dbReference type="NCBI Taxonomy" id="91750"/>
    <lineage>
        <taxon>Bacteria</taxon>
        <taxon>Pseudomonadati</taxon>
        <taxon>Pseudomonadota</taxon>
        <taxon>Alphaproteobacteria</taxon>
        <taxon>environmental samples</taxon>
    </lineage>
</organism>
<evidence type="ECO:0000256" key="2">
    <source>
        <dbReference type="ARBA" id="ARBA00008537"/>
    </source>
</evidence>
<feature type="transmembrane region" description="Helical" evidence="8">
    <location>
        <begin position="198"/>
        <end position="217"/>
    </location>
</feature>
<name>A0A212KLQ5_9PROT</name>
<evidence type="ECO:0000256" key="7">
    <source>
        <dbReference type="ARBA" id="ARBA00023136"/>
    </source>
</evidence>
<dbReference type="InterPro" id="IPR004638">
    <property type="entry name" value="EmrB-like"/>
</dbReference>
<evidence type="ECO:0000259" key="9">
    <source>
        <dbReference type="PROSITE" id="PS50850"/>
    </source>
</evidence>
<evidence type="ECO:0000256" key="6">
    <source>
        <dbReference type="ARBA" id="ARBA00022989"/>
    </source>
</evidence>
<feature type="transmembrane region" description="Helical" evidence="8">
    <location>
        <begin position="12"/>
        <end position="37"/>
    </location>
</feature>
<dbReference type="Gene3D" id="1.20.1720.10">
    <property type="entry name" value="Multidrug resistance protein D"/>
    <property type="match status" value="1"/>
</dbReference>
<dbReference type="InterPro" id="IPR020846">
    <property type="entry name" value="MFS_dom"/>
</dbReference>
<dbReference type="Pfam" id="PF07690">
    <property type="entry name" value="MFS_1"/>
    <property type="match status" value="1"/>
</dbReference>
<feature type="transmembrane region" description="Helical" evidence="8">
    <location>
        <begin position="366"/>
        <end position="388"/>
    </location>
</feature>
<dbReference type="NCBIfam" id="TIGR00711">
    <property type="entry name" value="efflux_EmrB"/>
    <property type="match status" value="1"/>
</dbReference>
<feature type="domain" description="Major facilitator superfamily (MFS) profile" evidence="9">
    <location>
        <begin position="13"/>
        <end position="498"/>
    </location>
</feature>
<feature type="transmembrane region" description="Helical" evidence="8">
    <location>
        <begin position="106"/>
        <end position="126"/>
    </location>
</feature>
<feature type="transmembrane region" description="Helical" evidence="8">
    <location>
        <begin position="138"/>
        <end position="159"/>
    </location>
</feature>
<keyword evidence="7 8" id="KW-0472">Membrane</keyword>
<feature type="transmembrane region" description="Helical" evidence="8">
    <location>
        <begin position="267"/>
        <end position="288"/>
    </location>
</feature>
<dbReference type="Gene3D" id="1.20.1250.20">
    <property type="entry name" value="MFS general substrate transporter like domains"/>
    <property type="match status" value="1"/>
</dbReference>
<evidence type="ECO:0000256" key="1">
    <source>
        <dbReference type="ARBA" id="ARBA00004651"/>
    </source>
</evidence>
<feature type="transmembrane region" description="Helical" evidence="8">
    <location>
        <begin position="470"/>
        <end position="493"/>
    </location>
</feature>
<dbReference type="PANTHER" id="PTHR42718">
    <property type="entry name" value="MAJOR FACILITATOR SUPERFAMILY MULTIDRUG TRANSPORTER MFSC"/>
    <property type="match status" value="1"/>
</dbReference>
<dbReference type="PROSITE" id="PS50850">
    <property type="entry name" value="MFS"/>
    <property type="match status" value="1"/>
</dbReference>
<feature type="transmembrane region" description="Helical" evidence="8">
    <location>
        <begin position="400"/>
        <end position="418"/>
    </location>
</feature>
<gene>
    <name evidence="10" type="ORF">KL86APRO_30112</name>
</gene>
<accession>A0A212KLQ5</accession>
<protein>
    <submittedName>
        <fullName evidence="10">EmrB/QacA subfamily drug resistance transporter</fullName>
    </submittedName>
</protein>
<keyword evidence="3" id="KW-0813">Transport</keyword>
<dbReference type="SUPFAM" id="SSF103473">
    <property type="entry name" value="MFS general substrate transporter"/>
    <property type="match status" value="1"/>
</dbReference>
<dbReference type="PANTHER" id="PTHR42718:SF9">
    <property type="entry name" value="MAJOR FACILITATOR SUPERFAMILY MULTIDRUG TRANSPORTER MFSC"/>
    <property type="match status" value="1"/>
</dbReference>
<evidence type="ECO:0000256" key="8">
    <source>
        <dbReference type="SAM" id="Phobius"/>
    </source>
</evidence>
<keyword evidence="5 8" id="KW-0812">Transmembrane</keyword>
<keyword evidence="4" id="KW-1003">Cell membrane</keyword>
<dbReference type="CDD" id="cd17503">
    <property type="entry name" value="MFS_LmrB_MDR_like"/>
    <property type="match status" value="1"/>
</dbReference>
<feature type="transmembrane region" description="Helical" evidence="8">
    <location>
        <begin position="229"/>
        <end position="246"/>
    </location>
</feature>
<comment type="similarity">
    <text evidence="2">Belongs to the major facilitator superfamily. EmrB family.</text>
</comment>
<dbReference type="InterPro" id="IPR036259">
    <property type="entry name" value="MFS_trans_sf"/>
</dbReference>
<reference evidence="10" key="1">
    <citation type="submission" date="2016-04" db="EMBL/GenBank/DDBJ databases">
        <authorList>
            <person name="Evans L.H."/>
            <person name="Alamgir A."/>
            <person name="Owens N."/>
            <person name="Weber N.D."/>
            <person name="Virtaneva K."/>
            <person name="Barbian K."/>
            <person name="Babar A."/>
            <person name="Rosenke K."/>
        </authorList>
    </citation>
    <scope>NUCLEOTIDE SEQUENCE</scope>
    <source>
        <strain evidence="10">86</strain>
    </source>
</reference>
<evidence type="ECO:0000313" key="10">
    <source>
        <dbReference type="EMBL" id="SBW12601.1"/>
    </source>
</evidence>
<feature type="transmembrane region" description="Helical" evidence="8">
    <location>
        <begin position="165"/>
        <end position="186"/>
    </location>
</feature>
<keyword evidence="6 8" id="KW-1133">Transmembrane helix</keyword>